<dbReference type="AlphaFoldDB" id="A0A2P6M6L8"/>
<dbReference type="GO" id="GO:0046654">
    <property type="term" value="P:tetrahydrofolate biosynthetic process"/>
    <property type="evidence" value="ECO:0007669"/>
    <property type="project" value="UniProtKB-UniRule"/>
</dbReference>
<dbReference type="UniPathway" id="UPA00848">
    <property type="reaction ID" value="UER00151"/>
</dbReference>
<proteinExistence type="inferred from homology"/>
<dbReference type="InterPro" id="IPR003801">
    <property type="entry name" value="GTP_cyclohydrolase_FolE2/MptA"/>
</dbReference>
<accession>A0A2P6M6L8</accession>
<dbReference type="PANTHER" id="PTHR36445">
    <property type="entry name" value="GTP CYCLOHYDROLASE MPTA"/>
    <property type="match status" value="1"/>
</dbReference>
<dbReference type="Proteomes" id="UP000241736">
    <property type="component" value="Unassembled WGS sequence"/>
</dbReference>
<dbReference type="OrthoDB" id="239637at2"/>
<keyword evidence="5" id="KW-1185">Reference proteome</keyword>
<evidence type="ECO:0000256" key="1">
    <source>
        <dbReference type="ARBA" id="ARBA00022801"/>
    </source>
</evidence>
<comment type="caution">
    <text evidence="4">The sequence shown here is derived from an EMBL/GenBank/DDBJ whole genome shotgun (WGS) entry which is preliminary data.</text>
</comment>
<dbReference type="EC" id="3.5.4.16" evidence="2"/>
<feature type="region of interest" description="Disordered" evidence="3">
    <location>
        <begin position="51"/>
        <end position="81"/>
    </location>
</feature>
<dbReference type="HAMAP" id="MF_01527_B">
    <property type="entry name" value="GTP_cyclohydrol_B"/>
    <property type="match status" value="1"/>
</dbReference>
<sequence length="434" mass="46647">MASPPPRSPPAGASLCCATGPASCSPRCRRRGTRCCIVVFAAVSTVPAWPGWPPAAASTRRRPSPRCGGPGASRAPRPDTQRCIRRAGNGPRLDVTCIAPHLALTASPTRRAALAPSNHENTARVLPDIANEARAALAGALDWVGMGEIEMPVVLAGDGGRSVAKVNAFVNLTQPDVRGIHMSRLYLHVDKMLSNEPASPASLRRLLKDFLDSHAGLSDRAMVSLRFEHLVRRKALASDNSGWKAYPVSITAVMDRGHFALELGLSVAYSSTCPCSAALARQLIQEQFEADFAAGKALDREAVLAWLGSEQGIRATPHSQRSHAEVKLRLVPSFQDFPIVEAIDRIEDALKTPVQTAVKRVDEQAFALLNGQNLMFCEDAARRIQSTLRKDERIADFWLRVSHLESLHPHDAVAVATKGVAGGYTALPDGLAAR</sequence>
<evidence type="ECO:0000313" key="4">
    <source>
        <dbReference type="EMBL" id="PRH81636.1"/>
    </source>
</evidence>
<dbReference type="EMBL" id="PVLF01000020">
    <property type="protein sequence ID" value="PRH81636.1"/>
    <property type="molecule type" value="Genomic_DNA"/>
</dbReference>
<evidence type="ECO:0000313" key="5">
    <source>
        <dbReference type="Proteomes" id="UP000241736"/>
    </source>
</evidence>
<evidence type="ECO:0000256" key="3">
    <source>
        <dbReference type="SAM" id="MobiDB-lite"/>
    </source>
</evidence>
<protein>
    <recommendedName>
        <fullName evidence="2">GTP cyclohydrolase FolE2</fullName>
        <ecNumber evidence="2">3.5.4.16</ecNumber>
    </recommendedName>
</protein>
<dbReference type="Gene3D" id="3.10.270.10">
    <property type="entry name" value="Urate Oxidase"/>
    <property type="match status" value="1"/>
</dbReference>
<comment type="catalytic activity">
    <reaction evidence="2">
        <text>GTP + H2O = 7,8-dihydroneopterin 3'-triphosphate + formate + H(+)</text>
        <dbReference type="Rhea" id="RHEA:17473"/>
        <dbReference type="ChEBI" id="CHEBI:15377"/>
        <dbReference type="ChEBI" id="CHEBI:15378"/>
        <dbReference type="ChEBI" id="CHEBI:15740"/>
        <dbReference type="ChEBI" id="CHEBI:37565"/>
        <dbReference type="ChEBI" id="CHEBI:58462"/>
        <dbReference type="EC" id="3.5.4.16"/>
    </reaction>
</comment>
<evidence type="ECO:0000256" key="2">
    <source>
        <dbReference type="HAMAP-Rule" id="MF_01527"/>
    </source>
</evidence>
<name>A0A2P6M6L8_9GAMM</name>
<dbReference type="GO" id="GO:0003934">
    <property type="term" value="F:GTP cyclohydrolase I activity"/>
    <property type="evidence" value="ECO:0007669"/>
    <property type="project" value="UniProtKB-UniRule"/>
</dbReference>
<reference evidence="4 5" key="1">
    <citation type="submission" date="2018-03" db="EMBL/GenBank/DDBJ databases">
        <title>Arenimonas caeni sp. nov., isolated from activated sludge.</title>
        <authorList>
            <person name="Liu H."/>
        </authorList>
    </citation>
    <scope>NUCLEOTIDE SEQUENCE [LARGE SCALE GENOMIC DNA]</scope>
    <source>
        <strain evidence="5">z29</strain>
    </source>
</reference>
<comment type="similarity">
    <text evidence="2">Belongs to the GTP cyclohydrolase IV family.</text>
</comment>
<dbReference type="NCBIfam" id="NF010200">
    <property type="entry name" value="PRK13674.1-1"/>
    <property type="match status" value="1"/>
</dbReference>
<organism evidence="4 5">
    <name type="scientific">Arenimonas caeni</name>
    <dbReference type="NCBI Taxonomy" id="2058085"/>
    <lineage>
        <taxon>Bacteria</taxon>
        <taxon>Pseudomonadati</taxon>
        <taxon>Pseudomonadota</taxon>
        <taxon>Gammaproteobacteria</taxon>
        <taxon>Lysobacterales</taxon>
        <taxon>Lysobacteraceae</taxon>
        <taxon>Arenimonas</taxon>
    </lineage>
</organism>
<feature type="site" description="May be catalytically important" evidence="2">
    <location>
        <position position="273"/>
    </location>
</feature>
<dbReference type="Pfam" id="PF02649">
    <property type="entry name" value="GCHY-1"/>
    <property type="match status" value="1"/>
</dbReference>
<keyword evidence="1 2" id="KW-0378">Hydrolase</keyword>
<dbReference type="InterPro" id="IPR022838">
    <property type="entry name" value="GTP_cyclohydrolase_FolE2"/>
</dbReference>
<comment type="pathway">
    <text evidence="2">Cofactor biosynthesis; 7,8-dihydroneopterin triphosphate biosynthesis; 7,8-dihydroneopterin triphosphate from GTP: step 1/1.</text>
</comment>
<comment type="function">
    <text evidence="2">Converts GTP to 7,8-dihydroneopterin triphosphate.</text>
</comment>
<dbReference type="PANTHER" id="PTHR36445:SF1">
    <property type="entry name" value="GTP CYCLOHYDROLASE MPTA"/>
    <property type="match status" value="1"/>
</dbReference>
<gene>
    <name evidence="2" type="primary">folE2</name>
    <name evidence="4" type="ORF">C6N40_11780</name>
</gene>